<keyword evidence="1" id="KW-1133">Transmembrane helix</keyword>
<dbReference type="Gramene" id="TVU38454">
    <property type="protein sequence ID" value="TVU38454"/>
    <property type="gene ID" value="EJB05_11825"/>
</dbReference>
<organism evidence="2 3">
    <name type="scientific">Eragrostis curvula</name>
    <name type="common">weeping love grass</name>
    <dbReference type="NCBI Taxonomy" id="38414"/>
    <lineage>
        <taxon>Eukaryota</taxon>
        <taxon>Viridiplantae</taxon>
        <taxon>Streptophyta</taxon>
        <taxon>Embryophyta</taxon>
        <taxon>Tracheophyta</taxon>
        <taxon>Spermatophyta</taxon>
        <taxon>Magnoliopsida</taxon>
        <taxon>Liliopsida</taxon>
        <taxon>Poales</taxon>
        <taxon>Poaceae</taxon>
        <taxon>PACMAD clade</taxon>
        <taxon>Chloridoideae</taxon>
        <taxon>Eragrostideae</taxon>
        <taxon>Eragrostidinae</taxon>
        <taxon>Eragrostis</taxon>
    </lineage>
</organism>
<sequence length="221" mass="24808">MEFSINNLPDDDLIRDSSKARLVVGEDGTPLMLFLSDHNEDDSGDLLHISKPNDSGPSVQWQLENIIPLPRQHKYSTVGVAEGFLFLHGIPKEHHHSLHSLEECLFREYFSFDIKTFELKKVCGIKHYFPDVQPYFGFPLSLSKPSLGMSLAIPLRCITFNTVSAKQGMVFLKLGLRKAFVGLLCYMLVMMDAASHIIADMNKRSAMLSNGFDSSLLETAD</sequence>
<evidence type="ECO:0000313" key="3">
    <source>
        <dbReference type="Proteomes" id="UP000324897"/>
    </source>
</evidence>
<feature type="non-terminal residue" evidence="2">
    <location>
        <position position="1"/>
    </location>
</feature>
<gene>
    <name evidence="2" type="ORF">EJB05_11825</name>
</gene>
<dbReference type="OrthoDB" id="655770at2759"/>
<dbReference type="Proteomes" id="UP000324897">
    <property type="component" value="Chromosome 4"/>
</dbReference>
<reference evidence="2 3" key="1">
    <citation type="journal article" date="2019" name="Sci. Rep.">
        <title>A high-quality genome of Eragrostis curvula grass provides insights into Poaceae evolution and supports new strategies to enhance forage quality.</title>
        <authorList>
            <person name="Carballo J."/>
            <person name="Santos B.A.C.M."/>
            <person name="Zappacosta D."/>
            <person name="Garbus I."/>
            <person name="Selva J.P."/>
            <person name="Gallo C.A."/>
            <person name="Diaz A."/>
            <person name="Albertini E."/>
            <person name="Caccamo M."/>
            <person name="Echenique V."/>
        </authorList>
    </citation>
    <scope>NUCLEOTIDE SEQUENCE [LARGE SCALE GENOMIC DNA]</scope>
    <source>
        <strain evidence="3">cv. Victoria</strain>
        <tissue evidence="2">Leaf</tissue>
    </source>
</reference>
<accession>A0A5J9VSS3</accession>
<keyword evidence="3" id="KW-1185">Reference proteome</keyword>
<feature type="transmembrane region" description="Helical" evidence="1">
    <location>
        <begin position="179"/>
        <end position="199"/>
    </location>
</feature>
<protein>
    <submittedName>
        <fullName evidence="2">Uncharacterized protein</fullName>
    </submittedName>
</protein>
<comment type="caution">
    <text evidence="2">The sequence shown here is derived from an EMBL/GenBank/DDBJ whole genome shotgun (WGS) entry which is preliminary data.</text>
</comment>
<dbReference type="PANTHER" id="PTHR31264:SF11">
    <property type="entry name" value="OS07G0555100 PROTEIN"/>
    <property type="match status" value="1"/>
</dbReference>
<keyword evidence="1" id="KW-0812">Transmembrane</keyword>
<proteinExistence type="predicted"/>
<evidence type="ECO:0000256" key="1">
    <source>
        <dbReference type="SAM" id="Phobius"/>
    </source>
</evidence>
<keyword evidence="1" id="KW-0472">Membrane</keyword>
<evidence type="ECO:0000313" key="2">
    <source>
        <dbReference type="EMBL" id="TVU38454.1"/>
    </source>
</evidence>
<name>A0A5J9VSS3_9POAL</name>
<dbReference type="PANTHER" id="PTHR31264">
    <property type="entry name" value="OS07G0554500 PROTEIN-RELATED"/>
    <property type="match status" value="1"/>
</dbReference>
<dbReference type="EMBL" id="RWGY01000007">
    <property type="protein sequence ID" value="TVU38454.1"/>
    <property type="molecule type" value="Genomic_DNA"/>
</dbReference>
<dbReference type="AlphaFoldDB" id="A0A5J9VSS3"/>